<protein>
    <submittedName>
        <fullName evidence="2">Unnamed protein product</fullName>
    </submittedName>
</protein>
<dbReference type="AlphaFoldDB" id="A0A9W6XX12"/>
<keyword evidence="3" id="KW-1185">Reference proteome</keyword>
<accession>A0A9W6XX12</accession>
<dbReference type="Gene3D" id="3.30.70.270">
    <property type="match status" value="1"/>
</dbReference>
<feature type="domain" description="Reverse transcriptase/retrotransposon-derived protein RNase H-like" evidence="1">
    <location>
        <begin position="17"/>
        <end position="116"/>
    </location>
</feature>
<comment type="caution">
    <text evidence="2">The sequence shown here is derived from an EMBL/GenBank/DDBJ whole genome shotgun (WGS) entry which is preliminary data.</text>
</comment>
<dbReference type="OrthoDB" id="111931at2759"/>
<evidence type="ECO:0000313" key="2">
    <source>
        <dbReference type="EMBL" id="GMF48983.1"/>
    </source>
</evidence>
<dbReference type="Pfam" id="PF17919">
    <property type="entry name" value="RT_RNaseH_2"/>
    <property type="match status" value="1"/>
</dbReference>
<gene>
    <name evidence="2" type="ORF">Pfra01_001916900</name>
</gene>
<dbReference type="CDD" id="cd09274">
    <property type="entry name" value="RNase_HI_RT_Ty3"/>
    <property type="match status" value="1"/>
</dbReference>
<proteinExistence type="predicted"/>
<dbReference type="SUPFAM" id="SSF56672">
    <property type="entry name" value="DNA/RNA polymerases"/>
    <property type="match status" value="1"/>
</dbReference>
<name>A0A9W6XX12_9STRA</name>
<dbReference type="Proteomes" id="UP001165121">
    <property type="component" value="Unassembled WGS sequence"/>
</dbReference>
<dbReference type="PANTHER" id="PTHR34072:SF56">
    <property type="entry name" value="REVERSE TRANSCRIPTASE_RETROTRANSPOSON-DERIVED PROTEIN RNASE H-LIKE DOMAIN-CONTAINING PROTEIN"/>
    <property type="match status" value="1"/>
</dbReference>
<dbReference type="EMBL" id="BSXT01002444">
    <property type="protein sequence ID" value="GMF48983.1"/>
    <property type="molecule type" value="Genomic_DNA"/>
</dbReference>
<dbReference type="PANTHER" id="PTHR34072">
    <property type="entry name" value="ENZYMATIC POLYPROTEIN-RELATED"/>
    <property type="match status" value="1"/>
</dbReference>
<dbReference type="InterPro" id="IPR041577">
    <property type="entry name" value="RT_RNaseH_2"/>
</dbReference>
<dbReference type="InterPro" id="IPR043128">
    <property type="entry name" value="Rev_trsase/Diguanyl_cyclase"/>
</dbReference>
<organism evidence="2 3">
    <name type="scientific">Phytophthora fragariaefolia</name>
    <dbReference type="NCBI Taxonomy" id="1490495"/>
    <lineage>
        <taxon>Eukaryota</taxon>
        <taxon>Sar</taxon>
        <taxon>Stramenopiles</taxon>
        <taxon>Oomycota</taxon>
        <taxon>Peronosporomycetes</taxon>
        <taxon>Peronosporales</taxon>
        <taxon>Peronosporaceae</taxon>
        <taxon>Phytophthora</taxon>
    </lineage>
</organism>
<reference evidence="2" key="1">
    <citation type="submission" date="2023-04" db="EMBL/GenBank/DDBJ databases">
        <title>Phytophthora fragariaefolia NBRC 109709.</title>
        <authorList>
            <person name="Ichikawa N."/>
            <person name="Sato H."/>
            <person name="Tonouchi N."/>
        </authorList>
    </citation>
    <scope>NUCLEOTIDE SEQUENCE</scope>
    <source>
        <strain evidence="2">NBRC 109709</strain>
    </source>
</reference>
<sequence>MARPLSNLLKKDAEWRWNAEHQDAFVAIKDSLLHAPILALPDPDRPFSVVCDASDFVIGCALLQADAEGRERVIAFESRQLKAAEKNYPVHDKELLAMKYALVKFRVHLLGSTPFVIYTATQSPYLSQRMARRLSFFAEYSFEVKCKPRKPNALADVLSRRSD</sequence>
<dbReference type="InterPro" id="IPR043502">
    <property type="entry name" value="DNA/RNA_pol_sf"/>
</dbReference>
<evidence type="ECO:0000313" key="3">
    <source>
        <dbReference type="Proteomes" id="UP001165121"/>
    </source>
</evidence>
<dbReference type="FunFam" id="3.10.20.370:FF:000001">
    <property type="entry name" value="Retrovirus-related Pol polyprotein from transposon 17.6-like protein"/>
    <property type="match status" value="1"/>
</dbReference>
<evidence type="ECO:0000259" key="1">
    <source>
        <dbReference type="Pfam" id="PF17919"/>
    </source>
</evidence>